<evidence type="ECO:0000313" key="3">
    <source>
        <dbReference type="Proteomes" id="UP001201262"/>
    </source>
</evidence>
<evidence type="ECO:0000313" key="2">
    <source>
        <dbReference type="EMBL" id="KAH8691582.1"/>
    </source>
</evidence>
<evidence type="ECO:0008006" key="4">
    <source>
        <dbReference type="Google" id="ProtNLM"/>
    </source>
</evidence>
<reference evidence="2" key="1">
    <citation type="submission" date="2021-12" db="EMBL/GenBank/DDBJ databases">
        <title>Convergent genome expansion in fungi linked to evolution of root-endophyte symbiosis.</title>
        <authorList>
            <consortium name="DOE Joint Genome Institute"/>
            <person name="Ke Y.-H."/>
            <person name="Bonito G."/>
            <person name="Liao H.-L."/>
            <person name="Looney B."/>
            <person name="Rojas-Flechas A."/>
            <person name="Nash J."/>
            <person name="Hameed K."/>
            <person name="Schadt C."/>
            <person name="Martin F."/>
            <person name="Crous P.W."/>
            <person name="Miettinen O."/>
            <person name="Magnuson J.K."/>
            <person name="Labbe J."/>
            <person name="Jacobson D."/>
            <person name="Doktycz M.J."/>
            <person name="Veneault-Fourrey C."/>
            <person name="Kuo A."/>
            <person name="Mondo S."/>
            <person name="Calhoun S."/>
            <person name="Riley R."/>
            <person name="Ohm R."/>
            <person name="LaButti K."/>
            <person name="Andreopoulos B."/>
            <person name="Pangilinan J."/>
            <person name="Nolan M."/>
            <person name="Tritt A."/>
            <person name="Clum A."/>
            <person name="Lipzen A."/>
            <person name="Daum C."/>
            <person name="Barry K."/>
            <person name="Grigoriev I.V."/>
            <person name="Vilgalys R."/>
        </authorList>
    </citation>
    <scope>NUCLEOTIDE SEQUENCE</scope>
    <source>
        <strain evidence="2">PMI_201</strain>
    </source>
</reference>
<feature type="signal peptide" evidence="1">
    <location>
        <begin position="1"/>
        <end position="19"/>
    </location>
</feature>
<organism evidence="2 3">
    <name type="scientific">Talaromyces proteolyticus</name>
    <dbReference type="NCBI Taxonomy" id="1131652"/>
    <lineage>
        <taxon>Eukaryota</taxon>
        <taxon>Fungi</taxon>
        <taxon>Dikarya</taxon>
        <taxon>Ascomycota</taxon>
        <taxon>Pezizomycotina</taxon>
        <taxon>Eurotiomycetes</taxon>
        <taxon>Eurotiomycetidae</taxon>
        <taxon>Eurotiales</taxon>
        <taxon>Trichocomaceae</taxon>
        <taxon>Talaromyces</taxon>
        <taxon>Talaromyces sect. Bacilispori</taxon>
    </lineage>
</organism>
<comment type="caution">
    <text evidence="2">The sequence shown here is derived from an EMBL/GenBank/DDBJ whole genome shotgun (WGS) entry which is preliminary data.</text>
</comment>
<sequence length="172" mass="18275">MKSAFTIAGLMALISTAQATIPDEYFEATVSTSGPESSLSGYYLHSGPNVNGDTSVSLTSTGDDLLYIDELNHLILVVNFVVVGAAYIDHDDHGLLKFNNDTQIVGNGEFTSSNTTHDFVKFDVNNFTLVAQNSAQWSWCPLDGAPNGTLALGPTTGDGCQKIDSLSVAYTD</sequence>
<dbReference type="Proteomes" id="UP001201262">
    <property type="component" value="Unassembled WGS sequence"/>
</dbReference>
<gene>
    <name evidence="2" type="ORF">BGW36DRAFT_465301</name>
</gene>
<name>A0AAD4PW69_9EURO</name>
<dbReference type="EMBL" id="JAJTJA010000012">
    <property type="protein sequence ID" value="KAH8691582.1"/>
    <property type="molecule type" value="Genomic_DNA"/>
</dbReference>
<evidence type="ECO:0000256" key="1">
    <source>
        <dbReference type="SAM" id="SignalP"/>
    </source>
</evidence>
<keyword evidence="3" id="KW-1185">Reference proteome</keyword>
<keyword evidence="1" id="KW-0732">Signal</keyword>
<dbReference type="RefSeq" id="XP_046067674.1">
    <property type="nucleotide sequence ID" value="XM_046222290.1"/>
</dbReference>
<feature type="chain" id="PRO_5042015944" description="Cell wall protein" evidence="1">
    <location>
        <begin position="20"/>
        <end position="172"/>
    </location>
</feature>
<dbReference type="AlphaFoldDB" id="A0AAD4PW69"/>
<proteinExistence type="predicted"/>
<protein>
    <recommendedName>
        <fullName evidence="4">Cell wall protein</fullName>
    </recommendedName>
</protein>
<accession>A0AAD4PW69</accession>
<dbReference type="GeneID" id="70252577"/>